<evidence type="ECO:0000259" key="6">
    <source>
        <dbReference type="PROSITE" id="PS51198"/>
    </source>
</evidence>
<name>A0A0R2G1H0_9LACO</name>
<dbReference type="GO" id="GO:0005829">
    <property type="term" value="C:cytosol"/>
    <property type="evidence" value="ECO:0007669"/>
    <property type="project" value="TreeGrafter"/>
</dbReference>
<dbReference type="InterPro" id="IPR027417">
    <property type="entry name" value="P-loop_NTPase"/>
</dbReference>
<evidence type="ECO:0000313" key="8">
    <source>
        <dbReference type="Proteomes" id="UP000051296"/>
    </source>
</evidence>
<dbReference type="EMBL" id="JQAX01000004">
    <property type="protein sequence ID" value="KRN31242.1"/>
    <property type="molecule type" value="Genomic_DNA"/>
</dbReference>
<dbReference type="PATRIC" id="fig|1123500.6.peg.1124"/>
<dbReference type="Proteomes" id="UP000051296">
    <property type="component" value="Unassembled WGS sequence"/>
</dbReference>
<dbReference type="GO" id="GO:0005524">
    <property type="term" value="F:ATP binding"/>
    <property type="evidence" value="ECO:0007669"/>
    <property type="project" value="UniProtKB-UniRule"/>
</dbReference>
<protein>
    <submittedName>
        <fullName evidence="7">DNA helicase</fullName>
    </submittedName>
</protein>
<comment type="caution">
    <text evidence="7">The sequence shown here is derived from an EMBL/GenBank/DDBJ whole genome shotgun (WGS) entry which is preliminary data.</text>
</comment>
<gene>
    <name evidence="7" type="ORF">IV68_GL001124</name>
</gene>
<dbReference type="PANTHER" id="PTHR11070">
    <property type="entry name" value="UVRD / RECB / PCRA DNA HELICASE FAMILY MEMBER"/>
    <property type="match status" value="1"/>
</dbReference>
<keyword evidence="3 5" id="KW-0347">Helicase</keyword>
<feature type="binding site" evidence="5">
    <location>
        <begin position="228"/>
        <end position="235"/>
    </location>
    <ligand>
        <name>ATP</name>
        <dbReference type="ChEBI" id="CHEBI:30616"/>
    </ligand>
</feature>
<dbReference type="GO" id="GO:0000725">
    <property type="term" value="P:recombinational repair"/>
    <property type="evidence" value="ECO:0007669"/>
    <property type="project" value="TreeGrafter"/>
</dbReference>
<dbReference type="InterPro" id="IPR014016">
    <property type="entry name" value="UvrD-like_ATP-bd"/>
</dbReference>
<evidence type="ECO:0000256" key="5">
    <source>
        <dbReference type="PROSITE-ProRule" id="PRU00560"/>
    </source>
</evidence>
<keyword evidence="1 5" id="KW-0547">Nucleotide-binding</keyword>
<dbReference type="PROSITE" id="PS51198">
    <property type="entry name" value="UVRD_HELICASE_ATP_BIND"/>
    <property type="match status" value="1"/>
</dbReference>
<dbReference type="InterPro" id="IPR000212">
    <property type="entry name" value="DNA_helicase_UvrD/REP"/>
</dbReference>
<evidence type="ECO:0000256" key="1">
    <source>
        <dbReference type="ARBA" id="ARBA00022741"/>
    </source>
</evidence>
<dbReference type="Pfam" id="PF00580">
    <property type="entry name" value="UvrD-helicase"/>
    <property type="match status" value="1"/>
</dbReference>
<keyword evidence="8" id="KW-1185">Reference proteome</keyword>
<dbReference type="STRING" id="1123500.GCA_000420365_01176"/>
<dbReference type="GO" id="GO:0043138">
    <property type="term" value="F:3'-5' DNA helicase activity"/>
    <property type="evidence" value="ECO:0007669"/>
    <property type="project" value="TreeGrafter"/>
</dbReference>
<dbReference type="PANTHER" id="PTHR11070:SF17">
    <property type="entry name" value="DNA HELICASE IV"/>
    <property type="match status" value="1"/>
</dbReference>
<reference evidence="7 8" key="1">
    <citation type="journal article" date="2015" name="Genome Announc.">
        <title>Expanding the biotechnology potential of lactobacilli through comparative genomics of 213 strains and associated genera.</title>
        <authorList>
            <person name="Sun Z."/>
            <person name="Harris H.M."/>
            <person name="McCann A."/>
            <person name="Guo C."/>
            <person name="Argimon S."/>
            <person name="Zhang W."/>
            <person name="Yang X."/>
            <person name="Jeffery I.B."/>
            <person name="Cooney J.C."/>
            <person name="Kagawa T.F."/>
            <person name="Liu W."/>
            <person name="Song Y."/>
            <person name="Salvetti E."/>
            <person name="Wrobel A."/>
            <person name="Rasinkangas P."/>
            <person name="Parkhill J."/>
            <person name="Rea M.C."/>
            <person name="O'Sullivan O."/>
            <person name="Ritari J."/>
            <person name="Douillard F.P."/>
            <person name="Paul Ross R."/>
            <person name="Yang R."/>
            <person name="Briner A.E."/>
            <person name="Felis G.E."/>
            <person name="de Vos W.M."/>
            <person name="Barrangou R."/>
            <person name="Klaenhammer T.R."/>
            <person name="Caufield P.W."/>
            <person name="Cui Y."/>
            <person name="Zhang H."/>
            <person name="O'Toole P.W."/>
        </authorList>
    </citation>
    <scope>NUCLEOTIDE SEQUENCE [LARGE SCALE GENOMIC DNA]</scope>
    <source>
        <strain evidence="7 8">DSM 20190</strain>
    </source>
</reference>
<proteinExistence type="predicted"/>
<evidence type="ECO:0000256" key="3">
    <source>
        <dbReference type="ARBA" id="ARBA00022806"/>
    </source>
</evidence>
<dbReference type="Pfam" id="PF13538">
    <property type="entry name" value="UvrD_C_2"/>
    <property type="match status" value="1"/>
</dbReference>
<dbReference type="InterPro" id="IPR048228">
    <property type="entry name" value="HelD_bacillota"/>
</dbReference>
<sequence>MDQATWQAEKHYLAQVIDHIHSALAQAQAEYEQAHHETSAVEANYGANTSINTLEVDDAMETNAEIQQQRNIVARVTQTEAITQKHLQTLTTLLHNPYFGRVDIVEDGVPETIYIGTASLQDDQGNFLVNDWRAPISGVYYNGALGPATYQTPNGQQSVTLVKKRQFTIADQKLKNMFDTDVTIGDEMLQHVLGQQGDEKMHNIVSTIQQEQNQIIRDTSSDLLVVQGVAGSGKTSAVLQRIAFLLFHARETLNADQIVLFSPNRLYSSYIADVLPSLGERNMRQVTFAEFLTARLQGLQVQTLFERYEQNAVAGQASRTIQKALEDDQILTAMHEYLEQLSPQEIALRDIRLRGQAWFSATEMREYLQTLPSAYPLVDRMQMMQKDFLERLARQIEHSGELDFVAEDMQGLSESDYQSLLRDEEGQVVIDLDSDPQLGERKIEQRYLEQKLRPIDDALYNFSMLDIYVQYGDFLAYLADRTYAGLNRDLWLAKRERFLHELEFHRLDYEDATLILFLRDYMTGAGTNQHMQYICVDEMQDYSLVQLKYLQHAFPKAKFTLLGDSQQALYGQAQKPEALLKRYQATFSNQRQRLIKLNKSYRSTKEIMAFASAVAPAGDEIETFERSGKKPIVSVMKPNQAAAQLHHFVEDLHQRQKTVAILTQTQASAKAVAQLLEQTGDSYQLIDDQARSRQAKTLVMPIYLAKGLEFDAVIGYDVSQTSYGATSSAGVLYTLASRALHELVLMTIGDVPATLTQANQWVDWQDVRA</sequence>
<keyword evidence="4 5" id="KW-0067">ATP-binding</keyword>
<keyword evidence="2 5" id="KW-0378">Hydrolase</keyword>
<dbReference type="NCBIfam" id="NF041464">
    <property type="entry name" value="HelD_BACSU"/>
    <property type="match status" value="1"/>
</dbReference>
<dbReference type="InParanoid" id="A0A0R2G1H0"/>
<evidence type="ECO:0000256" key="4">
    <source>
        <dbReference type="ARBA" id="ARBA00022840"/>
    </source>
</evidence>
<dbReference type="GO" id="GO:0003677">
    <property type="term" value="F:DNA binding"/>
    <property type="evidence" value="ECO:0007669"/>
    <property type="project" value="InterPro"/>
</dbReference>
<dbReference type="InterPro" id="IPR027785">
    <property type="entry name" value="UvrD-like_helicase_C"/>
</dbReference>
<feature type="domain" description="UvrD-like helicase ATP-binding" evidence="6">
    <location>
        <begin position="207"/>
        <end position="604"/>
    </location>
</feature>
<dbReference type="AlphaFoldDB" id="A0A0R2G1H0"/>
<dbReference type="OrthoDB" id="9787585at2"/>
<dbReference type="SUPFAM" id="SSF52540">
    <property type="entry name" value="P-loop containing nucleoside triphosphate hydrolases"/>
    <property type="match status" value="1"/>
</dbReference>
<dbReference type="eggNOG" id="COG3973">
    <property type="taxonomic scope" value="Bacteria"/>
</dbReference>
<evidence type="ECO:0000313" key="7">
    <source>
        <dbReference type="EMBL" id="KRN31242.1"/>
    </source>
</evidence>
<evidence type="ECO:0000256" key="2">
    <source>
        <dbReference type="ARBA" id="ARBA00022801"/>
    </source>
</evidence>
<organism evidence="7 8">
    <name type="scientific">Weissella halotolerans DSM 20190</name>
    <dbReference type="NCBI Taxonomy" id="1123500"/>
    <lineage>
        <taxon>Bacteria</taxon>
        <taxon>Bacillati</taxon>
        <taxon>Bacillota</taxon>
        <taxon>Bacilli</taxon>
        <taxon>Lactobacillales</taxon>
        <taxon>Lactobacillaceae</taxon>
        <taxon>Weissella</taxon>
    </lineage>
</organism>
<dbReference type="RefSeq" id="WP_022791890.1">
    <property type="nucleotide sequence ID" value="NZ_ATUU01000004.1"/>
</dbReference>
<dbReference type="Gene3D" id="3.40.50.300">
    <property type="entry name" value="P-loop containing nucleotide triphosphate hydrolases"/>
    <property type="match status" value="3"/>
</dbReference>
<dbReference type="GO" id="GO:0016787">
    <property type="term" value="F:hydrolase activity"/>
    <property type="evidence" value="ECO:0007669"/>
    <property type="project" value="UniProtKB-UniRule"/>
</dbReference>
<accession>A0A0R2G1H0</accession>